<sequence>MRPTSANHKNVANHAQHATVTRPVPQQSTVVHSTTTPQQFSRVHSIVLSTTSIVMTD</sequence>
<dbReference type="Proteomes" id="UP000054538">
    <property type="component" value="Unassembled WGS sequence"/>
</dbReference>
<evidence type="ECO:0000313" key="2">
    <source>
        <dbReference type="EMBL" id="KIK74034.1"/>
    </source>
</evidence>
<feature type="compositionally biased region" description="Polar residues" evidence="1">
    <location>
        <begin position="1"/>
        <end position="10"/>
    </location>
</feature>
<evidence type="ECO:0000313" key="3">
    <source>
        <dbReference type="Proteomes" id="UP000054538"/>
    </source>
</evidence>
<gene>
    <name evidence="2" type="ORF">PAXRUDRAFT_563990</name>
</gene>
<protein>
    <submittedName>
        <fullName evidence="2">Uncharacterized protein</fullName>
    </submittedName>
</protein>
<accession>A0A0D0D2C9</accession>
<feature type="region of interest" description="Disordered" evidence="1">
    <location>
        <begin position="1"/>
        <end position="37"/>
    </location>
</feature>
<dbReference type="AlphaFoldDB" id="A0A0D0D2C9"/>
<dbReference type="EMBL" id="KN829219">
    <property type="protein sequence ID" value="KIK74034.1"/>
    <property type="molecule type" value="Genomic_DNA"/>
</dbReference>
<evidence type="ECO:0000256" key="1">
    <source>
        <dbReference type="SAM" id="MobiDB-lite"/>
    </source>
</evidence>
<reference evidence="2 3" key="1">
    <citation type="submission" date="2014-04" db="EMBL/GenBank/DDBJ databases">
        <authorList>
            <consortium name="DOE Joint Genome Institute"/>
            <person name="Kuo A."/>
            <person name="Kohler A."/>
            <person name="Jargeat P."/>
            <person name="Nagy L.G."/>
            <person name="Floudas D."/>
            <person name="Copeland A."/>
            <person name="Barry K.W."/>
            <person name="Cichocki N."/>
            <person name="Veneault-Fourrey C."/>
            <person name="LaButti K."/>
            <person name="Lindquist E.A."/>
            <person name="Lipzen A."/>
            <person name="Lundell T."/>
            <person name="Morin E."/>
            <person name="Murat C."/>
            <person name="Sun H."/>
            <person name="Tunlid A."/>
            <person name="Henrissat B."/>
            <person name="Grigoriev I.V."/>
            <person name="Hibbett D.S."/>
            <person name="Martin F."/>
            <person name="Nordberg H.P."/>
            <person name="Cantor M.N."/>
            <person name="Hua S.X."/>
        </authorList>
    </citation>
    <scope>NUCLEOTIDE SEQUENCE [LARGE SCALE GENOMIC DNA]</scope>
    <source>
        <strain evidence="2 3">Ve08.2h10</strain>
    </source>
</reference>
<name>A0A0D0D2C9_9AGAM</name>
<dbReference type="InParanoid" id="A0A0D0D2C9"/>
<dbReference type="HOGENOM" id="CLU_2997109_0_0_1"/>
<organism evidence="2 3">
    <name type="scientific">Paxillus rubicundulus Ve08.2h10</name>
    <dbReference type="NCBI Taxonomy" id="930991"/>
    <lineage>
        <taxon>Eukaryota</taxon>
        <taxon>Fungi</taxon>
        <taxon>Dikarya</taxon>
        <taxon>Basidiomycota</taxon>
        <taxon>Agaricomycotina</taxon>
        <taxon>Agaricomycetes</taxon>
        <taxon>Agaricomycetidae</taxon>
        <taxon>Boletales</taxon>
        <taxon>Paxilineae</taxon>
        <taxon>Paxillaceae</taxon>
        <taxon>Paxillus</taxon>
    </lineage>
</organism>
<keyword evidence="3" id="KW-1185">Reference proteome</keyword>
<reference evidence="3" key="2">
    <citation type="submission" date="2015-01" db="EMBL/GenBank/DDBJ databases">
        <title>Evolutionary Origins and Diversification of the Mycorrhizal Mutualists.</title>
        <authorList>
            <consortium name="DOE Joint Genome Institute"/>
            <consortium name="Mycorrhizal Genomics Consortium"/>
            <person name="Kohler A."/>
            <person name="Kuo A."/>
            <person name="Nagy L.G."/>
            <person name="Floudas D."/>
            <person name="Copeland A."/>
            <person name="Barry K.W."/>
            <person name="Cichocki N."/>
            <person name="Veneault-Fourrey C."/>
            <person name="LaButti K."/>
            <person name="Lindquist E.A."/>
            <person name="Lipzen A."/>
            <person name="Lundell T."/>
            <person name="Morin E."/>
            <person name="Murat C."/>
            <person name="Riley R."/>
            <person name="Ohm R."/>
            <person name="Sun H."/>
            <person name="Tunlid A."/>
            <person name="Henrissat B."/>
            <person name="Grigoriev I.V."/>
            <person name="Hibbett D.S."/>
            <person name="Martin F."/>
        </authorList>
    </citation>
    <scope>NUCLEOTIDE SEQUENCE [LARGE SCALE GENOMIC DNA]</scope>
    <source>
        <strain evidence="3">Ve08.2h10</strain>
    </source>
</reference>
<proteinExistence type="predicted"/>
<feature type="compositionally biased region" description="Polar residues" evidence="1">
    <location>
        <begin position="16"/>
        <end position="37"/>
    </location>
</feature>